<dbReference type="Pfam" id="PF08583">
    <property type="entry name" value="Cmc1"/>
    <property type="match status" value="1"/>
</dbReference>
<protein>
    <recommendedName>
        <fullName evidence="4">COX assembly mitochondrial protein</fullName>
    </recommendedName>
</protein>
<keyword evidence="6" id="KW-1185">Reference proteome</keyword>
<keyword evidence="4" id="KW-0143">Chaperone</keyword>
<dbReference type="FunCoup" id="G0VFS0">
    <property type="interactions" value="89"/>
</dbReference>
<evidence type="ECO:0000256" key="3">
    <source>
        <dbReference type="ARBA" id="ARBA00023157"/>
    </source>
</evidence>
<organism evidence="5 6">
    <name type="scientific">Naumovozyma castellii</name>
    <name type="common">Yeast</name>
    <name type="synonym">Saccharomyces castellii</name>
    <dbReference type="NCBI Taxonomy" id="27288"/>
    <lineage>
        <taxon>Eukaryota</taxon>
        <taxon>Fungi</taxon>
        <taxon>Dikarya</taxon>
        <taxon>Ascomycota</taxon>
        <taxon>Saccharomycotina</taxon>
        <taxon>Saccharomycetes</taxon>
        <taxon>Saccharomycetales</taxon>
        <taxon>Saccharomycetaceae</taxon>
        <taxon>Naumovozyma</taxon>
    </lineage>
</organism>
<comment type="function">
    <text evidence="4">Required for mitochondrial cytochrome c oxidase (COX) assembly and respiration.</text>
</comment>
<reference key="2">
    <citation type="submission" date="2011-08" db="EMBL/GenBank/DDBJ databases">
        <title>Genome sequence of Naumovozyma castellii.</title>
        <authorList>
            <person name="Gordon J.L."/>
            <person name="Armisen D."/>
            <person name="Proux-Wera E."/>
            <person name="OhEigeartaigh S.S."/>
            <person name="Byrne K.P."/>
            <person name="Wolfe K.H."/>
        </authorList>
    </citation>
    <scope>NUCLEOTIDE SEQUENCE</scope>
    <source>
        <strain>Type strain:CBS 4309</strain>
    </source>
</reference>
<dbReference type="AlphaFoldDB" id="G0VFS0"/>
<dbReference type="RefSeq" id="XP_003676696.1">
    <property type="nucleotide sequence ID" value="XM_003676648.1"/>
</dbReference>
<dbReference type="Proteomes" id="UP000001640">
    <property type="component" value="Chromosome 5"/>
</dbReference>
<dbReference type="GO" id="GO:0005743">
    <property type="term" value="C:mitochondrial inner membrane"/>
    <property type="evidence" value="ECO:0007669"/>
    <property type="project" value="UniProtKB-SubCell"/>
</dbReference>
<evidence type="ECO:0000256" key="2">
    <source>
        <dbReference type="ARBA" id="ARBA00023128"/>
    </source>
</evidence>
<dbReference type="PANTHER" id="PTHR22977:SF1">
    <property type="entry name" value="COX ASSEMBLY MITOCHONDRIAL PROTEIN 2 HOMOLOG"/>
    <property type="match status" value="1"/>
</dbReference>
<dbReference type="HOGENOM" id="CLU_169286_3_1_1"/>
<comment type="subcellular location">
    <subcellularLocation>
        <location evidence="4">Mitochondrion inner membrane</location>
    </subcellularLocation>
</comment>
<comment type="similarity">
    <text evidence="1 4">Belongs to the CMC family.</text>
</comment>
<dbReference type="KEGG" id="ncs:NCAS_0E02670"/>
<evidence type="ECO:0000256" key="4">
    <source>
        <dbReference type="RuleBase" id="RU364104"/>
    </source>
</evidence>
<dbReference type="InterPro" id="IPR013892">
    <property type="entry name" value="Cyt_c_biogenesis_Cmc1-like"/>
</dbReference>
<dbReference type="InParanoid" id="G0VFS0"/>
<reference evidence="5 6" key="1">
    <citation type="journal article" date="2011" name="Proc. Natl. Acad. Sci. U.S.A.">
        <title>Evolutionary erosion of yeast sex chromosomes by mating-type switching accidents.</title>
        <authorList>
            <person name="Gordon J.L."/>
            <person name="Armisen D."/>
            <person name="Proux-Wera E."/>
            <person name="Oheigeartaigh S.S."/>
            <person name="Byrne K.P."/>
            <person name="Wolfe K.H."/>
        </authorList>
    </citation>
    <scope>NUCLEOTIDE SEQUENCE [LARGE SCALE GENOMIC DNA]</scope>
    <source>
        <strain evidence="6">ATCC 76901 / BCRC 22586 / CBS 4309 / NBRC 1992 / NRRL Y-12630</strain>
    </source>
</reference>
<dbReference type="PANTHER" id="PTHR22977">
    <property type="entry name" value="COX ASSEMBLY MITOCHONDRIAL PROTEIN"/>
    <property type="match status" value="1"/>
</dbReference>
<proteinExistence type="inferred from homology"/>
<dbReference type="PROSITE" id="PS51808">
    <property type="entry name" value="CHCH"/>
    <property type="match status" value="1"/>
</dbReference>
<keyword evidence="4" id="KW-0472">Membrane</keyword>
<keyword evidence="2 4" id="KW-0496">Mitochondrion</keyword>
<dbReference type="OMA" id="GMCNFEK"/>
<accession>G0VFS0</accession>
<sequence>MHPQLEAERFHSCQDLIEALDKCHHREYYKRIFGLCNNEKDALSACLKQASIDNKKKAIKVSREKRSKLDEKWKKLDEEEYGEDAILKKLLAKQVAMKNAVVENSKTTGSKD</sequence>
<evidence type="ECO:0000313" key="5">
    <source>
        <dbReference type="EMBL" id="CCC70337.1"/>
    </source>
</evidence>
<dbReference type="STRING" id="1064592.G0VFS0"/>
<keyword evidence="3" id="KW-1015">Disulfide bond</keyword>
<dbReference type="GO" id="GO:0033617">
    <property type="term" value="P:mitochondrial respiratory chain complex IV assembly"/>
    <property type="evidence" value="ECO:0007669"/>
    <property type="project" value="EnsemblFungi"/>
</dbReference>
<evidence type="ECO:0000256" key="1">
    <source>
        <dbReference type="ARBA" id="ARBA00007347"/>
    </source>
</evidence>
<dbReference type="eggNOG" id="KOG4148">
    <property type="taxonomic scope" value="Eukaryota"/>
</dbReference>
<keyword evidence="4" id="KW-0999">Mitochondrion inner membrane</keyword>
<dbReference type="EMBL" id="HE576756">
    <property type="protein sequence ID" value="CCC70337.1"/>
    <property type="molecule type" value="Genomic_DNA"/>
</dbReference>
<dbReference type="GO" id="GO:0005758">
    <property type="term" value="C:mitochondrial intermembrane space"/>
    <property type="evidence" value="ECO:0007669"/>
    <property type="project" value="EnsemblFungi"/>
</dbReference>
<dbReference type="GeneID" id="96903968"/>
<gene>
    <name evidence="5" type="primary">NCAS0E02670</name>
    <name evidence="5" type="ordered locus">NCAS_0E02670</name>
</gene>
<name>G0VFS0_NAUCA</name>
<dbReference type="OrthoDB" id="532630at2759"/>
<evidence type="ECO:0000313" key="6">
    <source>
        <dbReference type="Proteomes" id="UP000001640"/>
    </source>
</evidence>